<dbReference type="PANTHER" id="PTHR47506:SF6">
    <property type="entry name" value="HTH-TYPE TRANSCRIPTIONAL REPRESSOR NEMR"/>
    <property type="match status" value="1"/>
</dbReference>
<gene>
    <name evidence="6" type="primary">acuR</name>
    <name evidence="6" type="ORF">EHSB41UT_00749</name>
</gene>
<dbReference type="PANTHER" id="PTHR47506">
    <property type="entry name" value="TRANSCRIPTIONAL REGULATORY PROTEIN"/>
    <property type="match status" value="1"/>
</dbReference>
<dbReference type="InterPro" id="IPR011075">
    <property type="entry name" value="TetR_C"/>
</dbReference>
<sequence length="202" mass="22894">MARPRRSEHTRQELLELGVQLLSENGYNGTGLKQILDAAGVPKGSFYNYFPSKEAYASEIIEFYMGNLLKMFDTVVANHTGTPLQIIRFTYRNLIDYLGKSPVNGTSCQGCLLGNMAAEIASSSELCRQTMCSLYQEWRKRFAGLISKGQKLGEIRNDMTPEMLADLFWNQWEGALLRMQIEGSTTVLEDALEITLERFFRP</sequence>
<dbReference type="Pfam" id="PF00440">
    <property type="entry name" value="TetR_N"/>
    <property type="match status" value="1"/>
</dbReference>
<proteinExistence type="predicted"/>
<dbReference type="SUPFAM" id="SSF48498">
    <property type="entry name" value="Tetracyclin repressor-like, C-terminal domain"/>
    <property type="match status" value="1"/>
</dbReference>
<dbReference type="InterPro" id="IPR036271">
    <property type="entry name" value="Tet_transcr_reg_TetR-rel_C_sf"/>
</dbReference>
<dbReference type="AlphaFoldDB" id="A0A1X7AFC6"/>
<organism evidence="6 7">
    <name type="scientific">Parendozoicomonas haliclonae</name>
    <dbReference type="NCBI Taxonomy" id="1960125"/>
    <lineage>
        <taxon>Bacteria</taxon>
        <taxon>Pseudomonadati</taxon>
        <taxon>Pseudomonadota</taxon>
        <taxon>Gammaproteobacteria</taxon>
        <taxon>Oceanospirillales</taxon>
        <taxon>Endozoicomonadaceae</taxon>
        <taxon>Parendozoicomonas</taxon>
    </lineage>
</organism>
<feature type="DNA-binding region" description="H-T-H motif" evidence="4">
    <location>
        <begin position="31"/>
        <end position="50"/>
    </location>
</feature>
<keyword evidence="3" id="KW-0804">Transcription</keyword>
<evidence type="ECO:0000256" key="1">
    <source>
        <dbReference type="ARBA" id="ARBA00023015"/>
    </source>
</evidence>
<keyword evidence="1" id="KW-0805">Transcription regulation</keyword>
<dbReference type="GO" id="GO:0003677">
    <property type="term" value="F:DNA binding"/>
    <property type="evidence" value="ECO:0007669"/>
    <property type="project" value="UniProtKB-UniRule"/>
</dbReference>
<evidence type="ECO:0000256" key="2">
    <source>
        <dbReference type="ARBA" id="ARBA00023125"/>
    </source>
</evidence>
<evidence type="ECO:0000256" key="4">
    <source>
        <dbReference type="PROSITE-ProRule" id="PRU00335"/>
    </source>
</evidence>
<dbReference type="EMBL" id="FWPT01000002">
    <property type="protein sequence ID" value="SMA37520.1"/>
    <property type="molecule type" value="Genomic_DNA"/>
</dbReference>
<dbReference type="Proteomes" id="UP000196573">
    <property type="component" value="Unassembled WGS sequence"/>
</dbReference>
<name>A0A1X7AFC6_9GAMM</name>
<dbReference type="RefSeq" id="WP_087107942.1">
    <property type="nucleotide sequence ID" value="NZ_CBCSCN010000014.1"/>
</dbReference>
<dbReference type="InterPro" id="IPR009057">
    <property type="entry name" value="Homeodomain-like_sf"/>
</dbReference>
<keyword evidence="2 4" id="KW-0238">DNA-binding</keyword>
<dbReference type="Gene3D" id="1.10.357.10">
    <property type="entry name" value="Tetracycline Repressor, domain 2"/>
    <property type="match status" value="1"/>
</dbReference>
<accession>A0A1X7AFC6</accession>
<dbReference type="Pfam" id="PF16925">
    <property type="entry name" value="TetR_C_13"/>
    <property type="match status" value="1"/>
</dbReference>
<evidence type="ECO:0000256" key="3">
    <source>
        <dbReference type="ARBA" id="ARBA00023163"/>
    </source>
</evidence>
<dbReference type="SUPFAM" id="SSF46689">
    <property type="entry name" value="Homeodomain-like"/>
    <property type="match status" value="1"/>
</dbReference>
<dbReference type="PRINTS" id="PR00455">
    <property type="entry name" value="HTHTETR"/>
</dbReference>
<dbReference type="PROSITE" id="PS50977">
    <property type="entry name" value="HTH_TETR_2"/>
    <property type="match status" value="1"/>
</dbReference>
<protein>
    <submittedName>
        <fullName evidence="6">Transcriptional regulator AcuR</fullName>
    </submittedName>
</protein>
<evidence type="ECO:0000259" key="5">
    <source>
        <dbReference type="PROSITE" id="PS50977"/>
    </source>
</evidence>
<evidence type="ECO:0000313" key="7">
    <source>
        <dbReference type="Proteomes" id="UP000196573"/>
    </source>
</evidence>
<keyword evidence="7" id="KW-1185">Reference proteome</keyword>
<dbReference type="InterPro" id="IPR001647">
    <property type="entry name" value="HTH_TetR"/>
</dbReference>
<evidence type="ECO:0000313" key="6">
    <source>
        <dbReference type="EMBL" id="SMA37520.1"/>
    </source>
</evidence>
<reference evidence="6 7" key="1">
    <citation type="submission" date="2017-03" db="EMBL/GenBank/DDBJ databases">
        <authorList>
            <person name="Afonso C.L."/>
            <person name="Miller P.J."/>
            <person name="Scott M.A."/>
            <person name="Spackman E."/>
            <person name="Goraichik I."/>
            <person name="Dimitrov K.M."/>
            <person name="Suarez D.L."/>
            <person name="Swayne D.E."/>
        </authorList>
    </citation>
    <scope>NUCLEOTIDE SEQUENCE [LARGE SCALE GENOMIC DNA]</scope>
    <source>
        <strain evidence="6">SB41UT1</strain>
    </source>
</reference>
<dbReference type="OrthoDB" id="4541465at2"/>
<feature type="domain" description="HTH tetR-type" evidence="5">
    <location>
        <begin position="8"/>
        <end position="68"/>
    </location>
</feature>